<dbReference type="STRING" id="1565605.PG1C_13775"/>
<keyword evidence="2" id="KW-1185">Reference proteome</keyword>
<protein>
    <submittedName>
        <fullName evidence="1">Uncharacterized protein</fullName>
    </submittedName>
</protein>
<dbReference type="EMBL" id="CP010554">
    <property type="protein sequence ID" value="AJP49210.1"/>
    <property type="molecule type" value="Genomic_DNA"/>
</dbReference>
<dbReference type="HOGENOM" id="CLU_2411186_0_0_4"/>
<sequence length="92" mass="9245">MITVSPPVLPRSPVAPISPLFPVAPVYPTAPVSPGIPVAPVDPVAPVGPAGPGTGTVTTVAGVMTVGLSHALNASTISTAENTIEYFMRILF</sequence>
<dbReference type="Proteomes" id="UP000061603">
    <property type="component" value="Chromosome"/>
</dbReference>
<accession>A0A0C5JBH8</accession>
<dbReference type="KEGG" id="rbu:PG1C_13775"/>
<dbReference type="AlphaFoldDB" id="A0A0C5JBH8"/>
<evidence type="ECO:0000313" key="1">
    <source>
        <dbReference type="EMBL" id="AJP49210.1"/>
    </source>
</evidence>
<organism evidence="1 2">
    <name type="scientific">Rugosibacter aromaticivorans</name>
    <dbReference type="NCBI Taxonomy" id="1565605"/>
    <lineage>
        <taxon>Bacteria</taxon>
        <taxon>Pseudomonadati</taxon>
        <taxon>Pseudomonadota</taxon>
        <taxon>Betaproteobacteria</taxon>
        <taxon>Nitrosomonadales</taxon>
        <taxon>Sterolibacteriaceae</taxon>
        <taxon>Rugosibacter</taxon>
    </lineage>
</organism>
<name>A0A0C5JBH8_9PROT</name>
<reference evidence="1 2" key="1">
    <citation type="journal article" date="2015" name="Genome Announc.">
        <title>Complete Genome Sequence of a Novel Bacterium within the Family Rhodocyclaceae That Degrades Polycyclic Aromatic Hydrocarbons.</title>
        <authorList>
            <person name="Singleton D.R."/>
            <person name="Dickey A.N."/>
            <person name="Scholl E.H."/>
            <person name="Wright F.A."/>
            <person name="Aitken M.D."/>
        </authorList>
    </citation>
    <scope>NUCLEOTIDE SEQUENCE [LARGE SCALE GENOMIC DNA]</scope>
    <source>
        <strain evidence="2">PG1-Ca6</strain>
    </source>
</reference>
<evidence type="ECO:0000313" key="2">
    <source>
        <dbReference type="Proteomes" id="UP000061603"/>
    </source>
</evidence>
<gene>
    <name evidence="1" type="ORF">PG1C_13775</name>
</gene>
<proteinExistence type="predicted"/>